<feature type="domain" description="Major facilitator superfamily (MFS) profile" evidence="9">
    <location>
        <begin position="183"/>
        <end position="392"/>
    </location>
</feature>
<gene>
    <name evidence="10" type="ORF">WP8W18C01_26190</name>
</gene>
<keyword evidence="6 8" id="KW-1133">Transmembrane helix</keyword>
<accession>A0A6S5TA55</accession>
<keyword evidence="7 8" id="KW-0472">Membrane</keyword>
<dbReference type="PANTHER" id="PTHR23517:SF13">
    <property type="entry name" value="MAJOR FACILITATOR SUPERFAMILY MFS_1"/>
    <property type="match status" value="1"/>
</dbReference>
<dbReference type="RefSeq" id="WP_043211872.1">
    <property type="nucleotide sequence ID" value="NZ_AP022055.1"/>
</dbReference>
<dbReference type="InterPro" id="IPR011701">
    <property type="entry name" value="MFS"/>
</dbReference>
<evidence type="ECO:0000256" key="2">
    <source>
        <dbReference type="ARBA" id="ARBA00022448"/>
    </source>
</evidence>
<dbReference type="PROSITE" id="PS50850">
    <property type="entry name" value="MFS"/>
    <property type="match status" value="1"/>
</dbReference>
<name>A0A6S5TA55_PSEPU</name>
<evidence type="ECO:0000256" key="1">
    <source>
        <dbReference type="ARBA" id="ARBA00004651"/>
    </source>
</evidence>
<evidence type="ECO:0000256" key="4">
    <source>
        <dbReference type="ARBA" id="ARBA00022519"/>
    </source>
</evidence>
<evidence type="ECO:0000256" key="3">
    <source>
        <dbReference type="ARBA" id="ARBA00022475"/>
    </source>
</evidence>
<dbReference type="HAMAP" id="MF_01118">
    <property type="entry name" value="MFS_YhhS"/>
    <property type="match status" value="1"/>
</dbReference>
<evidence type="ECO:0000256" key="8">
    <source>
        <dbReference type="HAMAP-Rule" id="MF_01118"/>
    </source>
</evidence>
<dbReference type="AlphaFoldDB" id="A0A6S5TA55"/>
<feature type="transmembrane region" description="Helical" evidence="8">
    <location>
        <begin position="109"/>
        <end position="135"/>
    </location>
</feature>
<feature type="transmembrane region" description="Helical" evidence="8">
    <location>
        <begin position="83"/>
        <end position="103"/>
    </location>
</feature>
<dbReference type="Proteomes" id="UP000515680">
    <property type="component" value="Chromosome"/>
</dbReference>
<feature type="transmembrane region" description="Helical" evidence="8">
    <location>
        <begin position="301"/>
        <end position="325"/>
    </location>
</feature>
<dbReference type="InterPro" id="IPR023008">
    <property type="entry name" value="MFS_YhhS-like"/>
</dbReference>
<reference evidence="10 11" key="1">
    <citation type="submission" date="2019-12" db="EMBL/GenBank/DDBJ databases">
        <title>complete genome sequences of Pseudomonas putida str. WP8-W18-CRE-01 isolated from wastewater treatment plant effluent.</title>
        <authorList>
            <person name="Sekizuka T."/>
            <person name="Itokawa K."/>
            <person name="Yatsu K."/>
            <person name="Inamine Y."/>
            <person name="Kuroda M."/>
        </authorList>
    </citation>
    <scope>NUCLEOTIDE SEQUENCE [LARGE SCALE GENOMIC DNA]</scope>
    <source>
        <strain evidence="10 11">WP8-W18-CRE-01</strain>
    </source>
</reference>
<feature type="transmembrane region" description="Helical" evidence="8">
    <location>
        <begin position="273"/>
        <end position="295"/>
    </location>
</feature>
<protein>
    <recommendedName>
        <fullName evidence="8">Uncharacterized MFS-type transporter WP8W18C01_26190</fullName>
    </recommendedName>
</protein>
<evidence type="ECO:0000256" key="5">
    <source>
        <dbReference type="ARBA" id="ARBA00022692"/>
    </source>
</evidence>
<dbReference type="InterPro" id="IPR036259">
    <property type="entry name" value="MFS_trans_sf"/>
</dbReference>
<feature type="transmembrane region" description="Helical" evidence="8">
    <location>
        <begin position="337"/>
        <end position="358"/>
    </location>
</feature>
<dbReference type="CDD" id="cd17489">
    <property type="entry name" value="MFS_YfcJ_like"/>
    <property type="match status" value="1"/>
</dbReference>
<feature type="transmembrane region" description="Helical" evidence="8">
    <location>
        <begin position="43"/>
        <end position="63"/>
    </location>
</feature>
<evidence type="ECO:0000313" key="10">
    <source>
        <dbReference type="EMBL" id="BBT40278.1"/>
    </source>
</evidence>
<dbReference type="InterPro" id="IPR020846">
    <property type="entry name" value="MFS_dom"/>
</dbReference>
<keyword evidence="5 8" id="KW-0812">Transmembrane</keyword>
<dbReference type="GeneID" id="93544246"/>
<feature type="transmembrane region" description="Helical" evidence="8">
    <location>
        <begin position="247"/>
        <end position="266"/>
    </location>
</feature>
<keyword evidence="3 8" id="KW-1003">Cell membrane</keyword>
<sequence>MTAQQPASSVTLQILSIVFYTFIAFLCIGLPIAVLPSYVHDQLGFGAVIAGLTIGLQYLSTLLSRPFAGRVADGLGGKRAIRYGLYGIAGCGVLTLFSAWTLALPWLSLLLLLAGRVLLGIAQGLIGVATLSWGIGQVGSEHTAKVISWNGIASYGAIAIGAPAGVLLVDGIDFSVLGPALLVLALLALMALRTRPDAVVVRGERLPFWSAFGRVAPFGLGLTLASIGYGTLTTFITLFYLERGWIGAAWCLSAFGLCFIVSRLLFVNAVNRFGGYNVAIACMATEVLGLTLLWLAPSPAWALVGAGLTGFGLSLVYPALGVEAIQQVPSSSRGAGLGAYAVFFDLALAIAGPVMGTVAAHQGYASIFCVAALLALSGVGLVLLLARRAHRG</sequence>
<evidence type="ECO:0000256" key="6">
    <source>
        <dbReference type="ARBA" id="ARBA00022989"/>
    </source>
</evidence>
<proteinExistence type="inferred from homology"/>
<evidence type="ECO:0000256" key="7">
    <source>
        <dbReference type="ARBA" id="ARBA00023136"/>
    </source>
</evidence>
<feature type="transmembrane region" description="Helical" evidence="8">
    <location>
        <begin position="174"/>
        <end position="194"/>
    </location>
</feature>
<dbReference type="NCBIfam" id="NF003477">
    <property type="entry name" value="PRK05122.1"/>
    <property type="match status" value="1"/>
</dbReference>
<evidence type="ECO:0000259" key="9">
    <source>
        <dbReference type="PROSITE" id="PS50850"/>
    </source>
</evidence>
<dbReference type="PANTHER" id="PTHR23517">
    <property type="entry name" value="RESISTANCE PROTEIN MDTM, PUTATIVE-RELATED-RELATED"/>
    <property type="match status" value="1"/>
</dbReference>
<dbReference type="GO" id="GO:0005886">
    <property type="term" value="C:plasma membrane"/>
    <property type="evidence" value="ECO:0007669"/>
    <property type="project" value="UniProtKB-SubCell"/>
</dbReference>
<feature type="transmembrane region" description="Helical" evidence="8">
    <location>
        <begin position="12"/>
        <end position="37"/>
    </location>
</feature>
<feature type="transmembrane region" description="Helical" evidence="8">
    <location>
        <begin position="215"/>
        <end position="241"/>
    </location>
</feature>
<keyword evidence="4 8" id="KW-0997">Cell inner membrane</keyword>
<dbReference type="InterPro" id="IPR050171">
    <property type="entry name" value="MFS_Transporters"/>
</dbReference>
<dbReference type="EMBL" id="AP022227">
    <property type="protein sequence ID" value="BBT40278.1"/>
    <property type="molecule type" value="Genomic_DNA"/>
</dbReference>
<dbReference type="GO" id="GO:0022857">
    <property type="term" value="F:transmembrane transporter activity"/>
    <property type="evidence" value="ECO:0007669"/>
    <property type="project" value="UniProtKB-UniRule"/>
</dbReference>
<dbReference type="SUPFAM" id="SSF103473">
    <property type="entry name" value="MFS general substrate transporter"/>
    <property type="match status" value="1"/>
</dbReference>
<feature type="transmembrane region" description="Helical" evidence="8">
    <location>
        <begin position="364"/>
        <end position="386"/>
    </location>
</feature>
<dbReference type="Pfam" id="PF07690">
    <property type="entry name" value="MFS_1"/>
    <property type="match status" value="1"/>
</dbReference>
<comment type="subcellular location">
    <subcellularLocation>
        <location evidence="8">Cell inner membrane</location>
        <topology evidence="8">Multi-pass membrane protein</topology>
    </subcellularLocation>
    <subcellularLocation>
        <location evidence="1">Cell membrane</location>
        <topology evidence="1">Multi-pass membrane protein</topology>
    </subcellularLocation>
</comment>
<dbReference type="Gene3D" id="1.20.1250.20">
    <property type="entry name" value="MFS general substrate transporter like domains"/>
    <property type="match status" value="1"/>
</dbReference>
<organism evidence="10 11">
    <name type="scientific">Pseudomonas putida</name>
    <name type="common">Arthrobacter siderocapsulatus</name>
    <dbReference type="NCBI Taxonomy" id="303"/>
    <lineage>
        <taxon>Bacteria</taxon>
        <taxon>Pseudomonadati</taxon>
        <taxon>Pseudomonadota</taxon>
        <taxon>Gammaproteobacteria</taxon>
        <taxon>Pseudomonadales</taxon>
        <taxon>Pseudomonadaceae</taxon>
        <taxon>Pseudomonas</taxon>
    </lineage>
</organism>
<comment type="similarity">
    <text evidence="8">Belongs to the major facilitator superfamily. YhhS family.</text>
</comment>
<keyword evidence="2 8" id="KW-0813">Transport</keyword>
<feature type="transmembrane region" description="Helical" evidence="8">
    <location>
        <begin position="147"/>
        <end position="168"/>
    </location>
</feature>
<evidence type="ECO:0000313" key="11">
    <source>
        <dbReference type="Proteomes" id="UP000515680"/>
    </source>
</evidence>